<evidence type="ECO:0000256" key="3">
    <source>
        <dbReference type="ARBA" id="ARBA00012257"/>
    </source>
</evidence>
<evidence type="ECO:0000259" key="7">
    <source>
        <dbReference type="Pfam" id="PF09349"/>
    </source>
</evidence>
<dbReference type="EMBL" id="LHPF02000081">
    <property type="protein sequence ID" value="PSC67168.1"/>
    <property type="molecule type" value="Genomic_DNA"/>
</dbReference>
<gene>
    <name evidence="8" type="ORF">C2E20_9136</name>
</gene>
<reference evidence="8 9" key="1">
    <citation type="journal article" date="2018" name="Plant J.">
        <title>Genome sequences of Chlorella sorokiniana UTEX 1602 and Micractinium conductrix SAG 241.80: implications to maltose excretion by a green alga.</title>
        <authorList>
            <person name="Arriola M.B."/>
            <person name="Velmurugan N."/>
            <person name="Zhang Y."/>
            <person name="Plunkett M.H."/>
            <person name="Hondzo H."/>
            <person name="Barney B.M."/>
        </authorList>
    </citation>
    <scope>NUCLEOTIDE SEQUENCE [LARGE SCALE GENOMIC DNA]</scope>
    <source>
        <strain evidence="8 9">SAG 241.80</strain>
    </source>
</reference>
<dbReference type="Gene3D" id="1.10.3330.10">
    <property type="entry name" value="Oxo-4-hydroxy-4-carboxy-5-ureidoimidazoline decarboxylase"/>
    <property type="match status" value="1"/>
</dbReference>
<dbReference type="AlphaFoldDB" id="A0A2P6UZ96"/>
<feature type="domain" description="Oxo-4-hydroxy-4-carboxy-5-ureidoimidazoline decarboxylase" evidence="7">
    <location>
        <begin position="6"/>
        <end position="130"/>
    </location>
</feature>
<keyword evidence="4" id="KW-0659">Purine metabolism</keyword>
<dbReference type="GO" id="GO:0005777">
    <property type="term" value="C:peroxisome"/>
    <property type="evidence" value="ECO:0007669"/>
    <property type="project" value="TreeGrafter"/>
</dbReference>
<evidence type="ECO:0000256" key="4">
    <source>
        <dbReference type="ARBA" id="ARBA00022631"/>
    </source>
</evidence>
<dbReference type="InterPro" id="IPR036778">
    <property type="entry name" value="OHCU_decarboxylase_sf"/>
</dbReference>
<organism evidence="8 9">
    <name type="scientific">Micractinium conductrix</name>
    <dbReference type="NCBI Taxonomy" id="554055"/>
    <lineage>
        <taxon>Eukaryota</taxon>
        <taxon>Viridiplantae</taxon>
        <taxon>Chlorophyta</taxon>
        <taxon>core chlorophytes</taxon>
        <taxon>Trebouxiophyceae</taxon>
        <taxon>Chlorellales</taxon>
        <taxon>Chlorellaceae</taxon>
        <taxon>Chlorella clade</taxon>
        <taxon>Micractinium</taxon>
    </lineage>
</organism>
<evidence type="ECO:0000256" key="6">
    <source>
        <dbReference type="ARBA" id="ARBA00023239"/>
    </source>
</evidence>
<evidence type="ECO:0000256" key="5">
    <source>
        <dbReference type="ARBA" id="ARBA00022793"/>
    </source>
</evidence>
<dbReference type="PANTHER" id="PTHR43466">
    <property type="entry name" value="2-OXO-4-HYDROXY-4-CARBOXY-5-UREIDOIMIDAZOLINE DECARBOXYLASE-RELATED"/>
    <property type="match status" value="1"/>
</dbReference>
<dbReference type="STRING" id="554055.A0A2P6UZ96"/>
<dbReference type="InterPro" id="IPR018020">
    <property type="entry name" value="OHCU_decarboxylase"/>
</dbReference>
<keyword evidence="5" id="KW-0210">Decarboxylase</keyword>
<sequence length="130" mass="13918">MQTGEEALLSCCASRAWAAGMAAGGPYSSMEELIAASRRVWWQETPVTGWLEAFAAHPKIGDMEGLRTKYGGAFGKMSEGEQAGASGASDEVLQGLADWNARYEARFGHIFIVCATGKLAAEMLQAVQQR</sequence>
<keyword evidence="9" id="KW-1185">Reference proteome</keyword>
<dbReference type="Proteomes" id="UP000239649">
    <property type="component" value="Unassembled WGS sequence"/>
</dbReference>
<evidence type="ECO:0000256" key="1">
    <source>
        <dbReference type="ARBA" id="ARBA00001163"/>
    </source>
</evidence>
<protein>
    <recommendedName>
        <fullName evidence="3">2-oxo-4-hydroxy-4-carboxy-5-ureidoimidazoline decarboxylase</fullName>
        <ecNumber evidence="3">4.1.1.97</ecNumber>
    </recommendedName>
</protein>
<dbReference type="GO" id="GO:0019628">
    <property type="term" value="P:urate catabolic process"/>
    <property type="evidence" value="ECO:0007669"/>
    <property type="project" value="TreeGrafter"/>
</dbReference>
<dbReference type="GO" id="GO:0006144">
    <property type="term" value="P:purine nucleobase metabolic process"/>
    <property type="evidence" value="ECO:0007669"/>
    <property type="project" value="UniProtKB-KW"/>
</dbReference>
<comment type="pathway">
    <text evidence="2">Purine metabolism; urate degradation; (S)-allantoin from urate: step 3/3.</text>
</comment>
<comment type="caution">
    <text evidence="8">The sequence shown here is derived from an EMBL/GenBank/DDBJ whole genome shotgun (WGS) entry which is preliminary data.</text>
</comment>
<evidence type="ECO:0000313" key="8">
    <source>
        <dbReference type="EMBL" id="PSC67168.1"/>
    </source>
</evidence>
<dbReference type="SUPFAM" id="SSF158694">
    <property type="entry name" value="UraD-Like"/>
    <property type="match status" value="1"/>
</dbReference>
<proteinExistence type="predicted"/>
<evidence type="ECO:0000313" key="9">
    <source>
        <dbReference type="Proteomes" id="UP000239649"/>
    </source>
</evidence>
<evidence type="ECO:0000256" key="2">
    <source>
        <dbReference type="ARBA" id="ARBA00004754"/>
    </source>
</evidence>
<comment type="catalytic activity">
    <reaction evidence="1">
        <text>5-hydroxy-2-oxo-4-ureido-2,5-dihydro-1H-imidazole-5-carboxylate + H(+) = (S)-allantoin + CO2</text>
        <dbReference type="Rhea" id="RHEA:26301"/>
        <dbReference type="ChEBI" id="CHEBI:15378"/>
        <dbReference type="ChEBI" id="CHEBI:15678"/>
        <dbReference type="ChEBI" id="CHEBI:16526"/>
        <dbReference type="ChEBI" id="CHEBI:58639"/>
        <dbReference type="EC" id="4.1.1.97"/>
    </reaction>
</comment>
<dbReference type="OrthoDB" id="10265230at2759"/>
<dbReference type="EC" id="4.1.1.97" evidence="3"/>
<keyword evidence="6" id="KW-0456">Lyase</keyword>
<name>A0A2P6UZ96_9CHLO</name>
<dbReference type="GO" id="GO:0051997">
    <property type="term" value="F:2-oxo-4-hydroxy-4-carboxy-5-ureidoimidazoline decarboxylase activity"/>
    <property type="evidence" value="ECO:0007669"/>
    <property type="project" value="UniProtKB-EC"/>
</dbReference>
<dbReference type="PANTHER" id="PTHR43466:SF1">
    <property type="entry name" value="2-OXO-4-HYDROXY-4-CARBOXY-5-UREIDOIMIDAZOLINE DECARBOXYLASE-RELATED"/>
    <property type="match status" value="1"/>
</dbReference>
<dbReference type="Pfam" id="PF09349">
    <property type="entry name" value="OHCU_decarbox"/>
    <property type="match status" value="1"/>
</dbReference>
<accession>A0A2P6UZ96</accession>